<comment type="caution">
    <text evidence="1">The sequence shown here is derived from an EMBL/GenBank/DDBJ whole genome shotgun (WGS) entry which is preliminary data.</text>
</comment>
<evidence type="ECO:0000313" key="1">
    <source>
        <dbReference type="EMBL" id="KAG7046445.1"/>
    </source>
</evidence>
<reference evidence="1" key="1">
    <citation type="submission" date="2021-05" db="EMBL/GenBank/DDBJ databases">
        <title>Comparative genomics of three Colletotrichum scovillei strains and genetic complementation revealed genes involved fungal growth and virulence on chili pepper.</title>
        <authorList>
            <person name="Hsieh D.-K."/>
            <person name="Chuang S.-C."/>
            <person name="Chen C.-Y."/>
            <person name="Chao Y.-T."/>
            <person name="Lu M.-Y.J."/>
            <person name="Lee M.-H."/>
            <person name="Shih M.-C."/>
        </authorList>
    </citation>
    <scope>NUCLEOTIDE SEQUENCE</scope>
    <source>
        <strain evidence="1">Coll-153</strain>
    </source>
</reference>
<dbReference type="EMBL" id="JAESDN010000008">
    <property type="protein sequence ID" value="KAG7046445.1"/>
    <property type="molecule type" value="Genomic_DNA"/>
</dbReference>
<keyword evidence="2" id="KW-1185">Reference proteome</keyword>
<evidence type="ECO:0000313" key="2">
    <source>
        <dbReference type="Proteomes" id="UP000699042"/>
    </source>
</evidence>
<sequence length="26" mass="3063">MLHDTSVHYPLFHTSIAPHAHFSFNR</sequence>
<feature type="non-terminal residue" evidence="1">
    <location>
        <position position="1"/>
    </location>
</feature>
<accession>A0A9P7R0Q6</accession>
<dbReference type="AlphaFoldDB" id="A0A9P7R0Q6"/>
<dbReference type="Proteomes" id="UP000699042">
    <property type="component" value="Unassembled WGS sequence"/>
</dbReference>
<gene>
    <name evidence="1" type="ORF">JMJ77_014675</name>
</gene>
<protein>
    <submittedName>
        <fullName evidence="1">Uncharacterized protein</fullName>
    </submittedName>
</protein>
<name>A0A9P7R0Q6_9PEZI</name>
<proteinExistence type="predicted"/>
<organism evidence="1 2">
    <name type="scientific">Colletotrichum scovillei</name>
    <dbReference type="NCBI Taxonomy" id="1209932"/>
    <lineage>
        <taxon>Eukaryota</taxon>
        <taxon>Fungi</taxon>
        <taxon>Dikarya</taxon>
        <taxon>Ascomycota</taxon>
        <taxon>Pezizomycotina</taxon>
        <taxon>Sordariomycetes</taxon>
        <taxon>Hypocreomycetidae</taxon>
        <taxon>Glomerellales</taxon>
        <taxon>Glomerellaceae</taxon>
        <taxon>Colletotrichum</taxon>
        <taxon>Colletotrichum acutatum species complex</taxon>
    </lineage>
</organism>